<dbReference type="HOGENOM" id="CLU_101329_0_0_7"/>
<dbReference type="STRING" id="345632.GPICK_10885"/>
<protein>
    <recommendedName>
        <fullName evidence="1">Transposase IS200-like domain-containing protein</fullName>
    </recommendedName>
</protein>
<gene>
    <name evidence="2" type="ORF">GPICK_10885</name>
</gene>
<dbReference type="Proteomes" id="UP000057609">
    <property type="component" value="Chromosome"/>
</dbReference>
<dbReference type="GO" id="GO:0043565">
    <property type="term" value="F:sequence-specific DNA binding"/>
    <property type="evidence" value="ECO:0007669"/>
    <property type="project" value="TreeGrafter"/>
</dbReference>
<evidence type="ECO:0000313" key="2">
    <source>
        <dbReference type="EMBL" id="AJE03790.1"/>
    </source>
</evidence>
<sequence>MTYNPDIHHRRSIRLREYDYSSGGVYFVTMCVQGRECLFGGVVDGVMQLNEAGRMVEGTWHGLAERFPNMTTDEFIVMPNHVHGIMVVQENEIGGGVGAIHELPLQVARRNMVIPKIIGYFKMNTAKQINIMRGRAGIPVWQRNYYERVIRDEREFTSIREYIRCNPLKWADDEENPDL</sequence>
<dbReference type="SMART" id="SM01321">
    <property type="entry name" value="Y1_Tnp"/>
    <property type="match status" value="1"/>
</dbReference>
<dbReference type="PANTHER" id="PTHR36966">
    <property type="entry name" value="REP-ASSOCIATED TYROSINE TRANSPOSASE"/>
    <property type="match status" value="1"/>
</dbReference>
<dbReference type="GO" id="GO:0004803">
    <property type="term" value="F:transposase activity"/>
    <property type="evidence" value="ECO:0007669"/>
    <property type="project" value="InterPro"/>
</dbReference>
<dbReference type="GO" id="GO:0006313">
    <property type="term" value="P:DNA transposition"/>
    <property type="evidence" value="ECO:0007669"/>
    <property type="project" value="InterPro"/>
</dbReference>
<dbReference type="RefSeq" id="WP_039743136.1">
    <property type="nucleotide sequence ID" value="NZ_CP009788.1"/>
</dbReference>
<evidence type="ECO:0000313" key="3">
    <source>
        <dbReference type="Proteomes" id="UP000057609"/>
    </source>
</evidence>
<dbReference type="AlphaFoldDB" id="A0A0B5BH10"/>
<dbReference type="InterPro" id="IPR002686">
    <property type="entry name" value="Transposase_17"/>
</dbReference>
<name>A0A0B5BH10_9BACT</name>
<evidence type="ECO:0000259" key="1">
    <source>
        <dbReference type="SMART" id="SM01321"/>
    </source>
</evidence>
<dbReference type="PANTHER" id="PTHR36966:SF1">
    <property type="entry name" value="REP-ASSOCIATED TYROSINE TRANSPOSASE"/>
    <property type="match status" value="1"/>
</dbReference>
<dbReference type="Gene3D" id="3.30.70.1290">
    <property type="entry name" value="Transposase IS200-like"/>
    <property type="match status" value="1"/>
</dbReference>
<organism evidence="2 3">
    <name type="scientific">Geobacter pickeringii</name>
    <dbReference type="NCBI Taxonomy" id="345632"/>
    <lineage>
        <taxon>Bacteria</taxon>
        <taxon>Pseudomonadati</taxon>
        <taxon>Thermodesulfobacteriota</taxon>
        <taxon>Desulfuromonadia</taxon>
        <taxon>Geobacterales</taxon>
        <taxon>Geobacteraceae</taxon>
        <taxon>Geobacter</taxon>
    </lineage>
</organism>
<dbReference type="OrthoDB" id="9800147at2"/>
<dbReference type="EMBL" id="CP009788">
    <property type="protein sequence ID" value="AJE03790.1"/>
    <property type="molecule type" value="Genomic_DNA"/>
</dbReference>
<keyword evidence="3" id="KW-1185">Reference proteome</keyword>
<dbReference type="InterPro" id="IPR036515">
    <property type="entry name" value="Transposase_17_sf"/>
</dbReference>
<dbReference type="KEGG" id="gpi:GPICK_10885"/>
<proteinExistence type="predicted"/>
<reference evidence="2 3" key="1">
    <citation type="journal article" date="2015" name="Genome Announc.">
        <title>Complete Genome of Geobacter pickeringii G13T, a Metal-Reducing Isolate from Sedimentary Kaolin Deposits.</title>
        <authorList>
            <person name="Badalamenti J.P."/>
            <person name="Bond D.R."/>
        </authorList>
    </citation>
    <scope>NUCLEOTIDE SEQUENCE [LARGE SCALE GENOMIC DNA]</scope>
    <source>
        <strain evidence="2 3">G13</strain>
    </source>
</reference>
<feature type="domain" description="Transposase IS200-like" evidence="1">
    <location>
        <begin position="21"/>
        <end position="166"/>
    </location>
</feature>
<dbReference type="InterPro" id="IPR052715">
    <property type="entry name" value="RAYT_transposase"/>
</dbReference>
<dbReference type="SUPFAM" id="SSF143422">
    <property type="entry name" value="Transposase IS200-like"/>
    <property type="match status" value="1"/>
</dbReference>
<accession>A0A0B5BH10</accession>